<dbReference type="Pfam" id="PF02518">
    <property type="entry name" value="HATPase_c"/>
    <property type="match status" value="1"/>
</dbReference>
<evidence type="ECO:0000259" key="5">
    <source>
        <dbReference type="PROSITE" id="PS50880"/>
    </source>
</evidence>
<sequence>MSEYNADSIKALTPLDAIRLRPSMYIGDVDHQGFHHLAIEILNNSVDEYLGGHCSKIIVKVDPTEITIVDNGRGIPWKMNKEEGKSSLEVVTTMVHAGGKFDRDSYEVSGGLNGVGLTICNALGEKYEVYSKRDKATYSIKLSKGTITQNVKKESGEVELLNSLSTGTLSILKPDSNIFEYKLGFDSEFIRTIIKDLSYICPGLEFQFYKSYSTPEPEVFLTENGLQDLIQEYYDKVGISEDDLLAKPLQINENNVEIFLQFNTNNHNSFSFVNGISTYEGGSHVQSIEACWYSTLKEILRKSDIRKDQTTFGLVFAIHLKIAEPKFRGQSKSRLSQSEAYTQVYEVIDAHLKKYILQNRGIEAAVLKYYQETKKLTEDIKAQKDEIKEIYKKTVEQNQLPMSLVRSNRNIKAPEREIYIVEGQSAAGTVIEARDPYYQEVLPLKGKFTNSIRADKLSTLKSEEVHNIAMSIGCGILDSFDITKVRADKIIIASDSDQDGQHITSLLLTFLINFIPKVVKTGKVYVAYIPLFTLAQKEKFAYGNSEKECVANFIQRHGVQPKGYNIYRAKGLGEFNSEELEELLMNPESRTIEQLTLSNTCIEKINDIMSGDTTADLLTNIE</sequence>
<keyword evidence="4 6" id="KW-0413">Isomerase</keyword>
<evidence type="ECO:0000256" key="2">
    <source>
        <dbReference type="ARBA" id="ARBA00001946"/>
    </source>
</evidence>
<comment type="cofactor">
    <cofactor evidence="2">
        <name>Mg(2+)</name>
        <dbReference type="ChEBI" id="CHEBI:18420"/>
    </cofactor>
</comment>
<evidence type="ECO:0000313" key="6">
    <source>
        <dbReference type="EMBL" id="QQO97385.1"/>
    </source>
</evidence>
<name>A0A8E4UY50_9CAUD</name>
<protein>
    <recommendedName>
        <fullName evidence="3">DNA topoisomerase (ATP-hydrolyzing)</fullName>
        <ecNumber evidence="3">5.6.2.2</ecNumber>
    </recommendedName>
</protein>
<organism evidence="6 7">
    <name type="scientific">Maribacter phage Colly_1</name>
    <dbReference type="NCBI Taxonomy" id="2745691"/>
    <lineage>
        <taxon>Viruses</taxon>
        <taxon>Duplodnaviria</taxon>
        <taxon>Heunggongvirae</taxon>
        <taxon>Uroviricota</taxon>
        <taxon>Caudoviricetes</taxon>
        <taxon>Molycolviridae</taxon>
        <taxon>Mollyvirus</taxon>
        <taxon>Mollyvirus colly</taxon>
    </lineage>
</organism>
<dbReference type="PANTHER" id="PTHR45866:SF2">
    <property type="entry name" value="DNA TOPOISOMERASE (ATP-HYDROLYZING)"/>
    <property type="match status" value="1"/>
</dbReference>
<dbReference type="SUPFAM" id="SSF54211">
    <property type="entry name" value="Ribosomal protein S5 domain 2-like"/>
    <property type="match status" value="1"/>
</dbReference>
<dbReference type="Gene3D" id="3.40.50.670">
    <property type="match status" value="1"/>
</dbReference>
<dbReference type="PROSITE" id="PS50880">
    <property type="entry name" value="TOPRIM"/>
    <property type="match status" value="1"/>
</dbReference>
<dbReference type="InterPro" id="IPR013760">
    <property type="entry name" value="Topo_IIA-like_dom_sf"/>
</dbReference>
<dbReference type="CDD" id="cd00329">
    <property type="entry name" value="TopoII_MutL_Trans"/>
    <property type="match status" value="1"/>
</dbReference>
<dbReference type="InterPro" id="IPR006171">
    <property type="entry name" value="TOPRIM_dom"/>
</dbReference>
<dbReference type="InterPro" id="IPR014721">
    <property type="entry name" value="Ribsml_uS5_D2-typ_fold_subgr"/>
</dbReference>
<feature type="domain" description="Toprim" evidence="5">
    <location>
        <begin position="416"/>
        <end position="530"/>
    </location>
</feature>
<evidence type="ECO:0000313" key="7">
    <source>
        <dbReference type="Proteomes" id="UP000693899"/>
    </source>
</evidence>
<dbReference type="EC" id="5.6.2.2" evidence="3"/>
<dbReference type="Pfam" id="PF00204">
    <property type="entry name" value="DNA_gyraseB"/>
    <property type="match status" value="1"/>
</dbReference>
<dbReference type="SMART" id="SM00387">
    <property type="entry name" value="HATPase_c"/>
    <property type="match status" value="1"/>
</dbReference>
<dbReference type="SMART" id="SM00433">
    <property type="entry name" value="TOP2c"/>
    <property type="match status" value="1"/>
</dbReference>
<proteinExistence type="predicted"/>
<dbReference type="Gene3D" id="3.30.565.10">
    <property type="entry name" value="Histidine kinase-like ATPase, C-terminal domain"/>
    <property type="match status" value="1"/>
</dbReference>
<comment type="catalytic activity">
    <reaction evidence="1">
        <text>ATP-dependent breakage, passage and rejoining of double-stranded DNA.</text>
        <dbReference type="EC" id="5.6.2.2"/>
    </reaction>
</comment>
<dbReference type="InterPro" id="IPR002288">
    <property type="entry name" value="DNA_gyrase_B_C"/>
</dbReference>
<dbReference type="GO" id="GO:0006265">
    <property type="term" value="P:DNA topological change"/>
    <property type="evidence" value="ECO:0007669"/>
    <property type="project" value="InterPro"/>
</dbReference>
<dbReference type="EMBL" id="MT732450">
    <property type="protein sequence ID" value="QQO97385.1"/>
    <property type="molecule type" value="Genomic_DNA"/>
</dbReference>
<gene>
    <name evidence="6" type="ORF">Colly1_97</name>
</gene>
<dbReference type="Gene3D" id="3.30.230.10">
    <property type="match status" value="1"/>
</dbReference>
<dbReference type="InterPro" id="IPR020568">
    <property type="entry name" value="Ribosomal_Su5_D2-typ_SF"/>
</dbReference>
<dbReference type="InterPro" id="IPR013759">
    <property type="entry name" value="Topo_IIA_B_C"/>
</dbReference>
<dbReference type="Pfam" id="PF00986">
    <property type="entry name" value="DNA_gyraseB_C"/>
    <property type="match status" value="1"/>
</dbReference>
<evidence type="ECO:0000256" key="4">
    <source>
        <dbReference type="ARBA" id="ARBA00023235"/>
    </source>
</evidence>
<dbReference type="SUPFAM" id="SSF56719">
    <property type="entry name" value="Type II DNA topoisomerase"/>
    <property type="match status" value="1"/>
</dbReference>
<evidence type="ECO:0000256" key="1">
    <source>
        <dbReference type="ARBA" id="ARBA00000185"/>
    </source>
</evidence>
<dbReference type="PANTHER" id="PTHR45866">
    <property type="entry name" value="DNA GYRASE/TOPOISOMERASE SUBUNIT B"/>
    <property type="match status" value="1"/>
</dbReference>
<dbReference type="InterPro" id="IPR003594">
    <property type="entry name" value="HATPase_dom"/>
</dbReference>
<dbReference type="GO" id="GO:0003677">
    <property type="term" value="F:DNA binding"/>
    <property type="evidence" value="ECO:0007669"/>
    <property type="project" value="InterPro"/>
</dbReference>
<dbReference type="SUPFAM" id="SSF55874">
    <property type="entry name" value="ATPase domain of HSP90 chaperone/DNA topoisomerase II/histidine kinase"/>
    <property type="match status" value="1"/>
</dbReference>
<dbReference type="Pfam" id="PF01751">
    <property type="entry name" value="Toprim"/>
    <property type="match status" value="1"/>
</dbReference>
<dbReference type="InterPro" id="IPR036890">
    <property type="entry name" value="HATPase_C_sf"/>
</dbReference>
<dbReference type="PRINTS" id="PR00418">
    <property type="entry name" value="TPI2FAMILY"/>
</dbReference>
<reference evidence="6" key="1">
    <citation type="submission" date="2020-07" db="EMBL/GenBank/DDBJ databases">
        <title>Highly diverse flavobacterial phages as mortality factor during North Sea spring blooms.</title>
        <authorList>
            <person name="Bartlau N."/>
            <person name="Wichels A."/>
            <person name="Krohne G."/>
            <person name="Adriaenssens E.M."/>
            <person name="Heins A."/>
            <person name="Fuchs B.M."/>
            <person name="Amann R."/>
            <person name="Moraru C."/>
        </authorList>
    </citation>
    <scope>NUCLEOTIDE SEQUENCE</scope>
</reference>
<evidence type="ECO:0000256" key="3">
    <source>
        <dbReference type="ARBA" id="ARBA00012895"/>
    </source>
</evidence>
<accession>A0A8E4UY50</accession>
<keyword evidence="7" id="KW-1185">Reference proteome</keyword>
<dbReference type="InterPro" id="IPR013506">
    <property type="entry name" value="Topo_IIA_bsu_dom2"/>
</dbReference>
<dbReference type="GO" id="GO:0005524">
    <property type="term" value="F:ATP binding"/>
    <property type="evidence" value="ECO:0007669"/>
    <property type="project" value="InterPro"/>
</dbReference>
<dbReference type="Proteomes" id="UP000693899">
    <property type="component" value="Segment"/>
</dbReference>
<dbReference type="GO" id="GO:0003918">
    <property type="term" value="F:DNA topoisomerase type II (double strand cut, ATP-hydrolyzing) activity"/>
    <property type="evidence" value="ECO:0007669"/>
    <property type="project" value="UniProtKB-EC"/>
</dbReference>
<dbReference type="InterPro" id="IPR001241">
    <property type="entry name" value="Topo_IIA"/>
</dbReference>